<dbReference type="Proteomes" id="UP000095286">
    <property type="component" value="Unplaced"/>
</dbReference>
<sequence length="411" mass="45804">MAATIDSGPSTSNVLGNGVVAKKPELLQKIEGQGSRVCVAYLLSKDDGVLTISEDRSVRVWLKRESGQYWPSIVHYLPRIPICFFFDEKASELLVGLASGDIVLLTITDDLNALSEKASAHVHEHVVTGVAFSKKTNMTYSCSKDKTIVWSGLETLNRVGSYILPGPAAAIQFDDDFVFIGDINGTITLLKIIGESANLITKLSGHSAAITDLAWDVSRQQLFSASIDEIVVVWDIGGNRGQCFELSGHKTRITKLSFAKNANKLLSADCHGGFVCWEMDAKRRMTPEWKNSDKCEICDAPFLWNVKVMWDRKIMGVRRHHCRTCGISVCQDCCDNWTTFPTMGFEIATRICKTCSNRMQQLPEQYDLTPLAISNDLKYGIISMHIQEDMKKMVTIGYDRVIMLWDISSIL</sequence>
<name>A0AC35U7E2_9BILA</name>
<evidence type="ECO:0000313" key="2">
    <source>
        <dbReference type="WBParaSite" id="RSKR_0000832100.1"/>
    </source>
</evidence>
<reference evidence="2" key="1">
    <citation type="submission" date="2016-11" db="UniProtKB">
        <authorList>
            <consortium name="WormBaseParasite"/>
        </authorList>
    </citation>
    <scope>IDENTIFICATION</scope>
    <source>
        <strain evidence="2">KR3021</strain>
    </source>
</reference>
<accession>A0AC35U7E2</accession>
<organism evidence="1 2">
    <name type="scientific">Rhabditophanes sp. KR3021</name>
    <dbReference type="NCBI Taxonomy" id="114890"/>
    <lineage>
        <taxon>Eukaryota</taxon>
        <taxon>Metazoa</taxon>
        <taxon>Ecdysozoa</taxon>
        <taxon>Nematoda</taxon>
        <taxon>Chromadorea</taxon>
        <taxon>Rhabditida</taxon>
        <taxon>Tylenchina</taxon>
        <taxon>Panagrolaimomorpha</taxon>
        <taxon>Strongyloidoidea</taxon>
        <taxon>Alloionematidae</taxon>
        <taxon>Rhabditophanes</taxon>
    </lineage>
</organism>
<dbReference type="WBParaSite" id="RSKR_0000832100.1">
    <property type="protein sequence ID" value="RSKR_0000832100.1"/>
    <property type="gene ID" value="RSKR_0000832100"/>
</dbReference>
<evidence type="ECO:0000313" key="1">
    <source>
        <dbReference type="Proteomes" id="UP000095286"/>
    </source>
</evidence>
<protein>
    <submittedName>
        <fullName evidence="2">FYVE-type domain-containing protein</fullName>
    </submittedName>
</protein>
<proteinExistence type="predicted"/>